<reference evidence="1 2" key="1">
    <citation type="journal article" date="2012" name="Nat. Genet.">
        <title>The yak genome and adaptation to life at high altitude.</title>
        <authorList>
            <person name="Qiu Q."/>
            <person name="Zhang G."/>
            <person name="Ma T."/>
            <person name="Qian W."/>
            <person name="Wang J."/>
            <person name="Ye Z."/>
            <person name="Cao C."/>
            <person name="Hu Q."/>
            <person name="Kim J."/>
            <person name="Larkin D.M."/>
            <person name="Auvil L."/>
            <person name="Capitanu B."/>
            <person name="Ma J."/>
            <person name="Lewin H.A."/>
            <person name="Qian X."/>
            <person name="Lang Y."/>
            <person name="Zhou R."/>
            <person name="Wang L."/>
            <person name="Wang K."/>
            <person name="Xia J."/>
            <person name="Liao S."/>
            <person name="Pan S."/>
            <person name="Lu X."/>
            <person name="Hou H."/>
            <person name="Wang Y."/>
            <person name="Zang X."/>
            <person name="Yin Y."/>
            <person name="Ma H."/>
            <person name="Zhang J."/>
            <person name="Wang Z."/>
            <person name="Zhang Y."/>
            <person name="Zhang D."/>
            <person name="Yonezawa T."/>
            <person name="Hasegawa M."/>
            <person name="Zhong Y."/>
            <person name="Liu W."/>
            <person name="Zhang Y."/>
            <person name="Huang Z."/>
            <person name="Zhang S."/>
            <person name="Long R."/>
            <person name="Yang H."/>
            <person name="Wang J."/>
            <person name="Lenstra J.A."/>
            <person name="Cooper D.N."/>
            <person name="Wu Y."/>
            <person name="Wang J."/>
            <person name="Shi P."/>
            <person name="Wang J."/>
            <person name="Liu J."/>
        </authorList>
    </citation>
    <scope>NUCLEOTIDE SEQUENCE [LARGE SCALE GENOMIC DNA]</scope>
    <source>
        <strain evidence="2">yakQH1</strain>
    </source>
</reference>
<name>L8I334_9CETA</name>
<accession>L8I334</accession>
<feature type="non-terminal residue" evidence="1">
    <location>
        <position position="62"/>
    </location>
</feature>
<organism evidence="1 2">
    <name type="scientific">Bos mutus</name>
    <name type="common">wild yak</name>
    <dbReference type="NCBI Taxonomy" id="72004"/>
    <lineage>
        <taxon>Eukaryota</taxon>
        <taxon>Metazoa</taxon>
        <taxon>Chordata</taxon>
        <taxon>Craniata</taxon>
        <taxon>Vertebrata</taxon>
        <taxon>Euteleostomi</taxon>
        <taxon>Mammalia</taxon>
        <taxon>Eutheria</taxon>
        <taxon>Laurasiatheria</taxon>
        <taxon>Artiodactyla</taxon>
        <taxon>Ruminantia</taxon>
        <taxon>Pecora</taxon>
        <taxon>Bovidae</taxon>
        <taxon>Bovinae</taxon>
        <taxon>Bos</taxon>
    </lineage>
</organism>
<protein>
    <submittedName>
        <fullName evidence="1">Uncharacterized protein</fullName>
    </submittedName>
</protein>
<gene>
    <name evidence="1" type="ORF">M91_14945</name>
</gene>
<sequence length="62" mass="7067">SRGRHRWSGGSSVSSGRIYASTIEKKEYQELNVLSCCSENKDADPESVVYTFFMQEHYTKGE</sequence>
<proteinExistence type="predicted"/>
<feature type="non-terminal residue" evidence="1">
    <location>
        <position position="1"/>
    </location>
</feature>
<dbReference type="Proteomes" id="UP000011080">
    <property type="component" value="Unassembled WGS sequence"/>
</dbReference>
<dbReference type="EMBL" id="JH882314">
    <property type="protein sequence ID" value="ELR49959.1"/>
    <property type="molecule type" value="Genomic_DNA"/>
</dbReference>
<evidence type="ECO:0000313" key="2">
    <source>
        <dbReference type="Proteomes" id="UP000011080"/>
    </source>
</evidence>
<dbReference type="AlphaFoldDB" id="L8I334"/>
<evidence type="ECO:0000313" key="1">
    <source>
        <dbReference type="EMBL" id="ELR49959.1"/>
    </source>
</evidence>